<dbReference type="InterPro" id="IPR016035">
    <property type="entry name" value="Acyl_Trfase/lysoPLipase"/>
</dbReference>
<dbReference type="InterPro" id="IPR050301">
    <property type="entry name" value="NTE"/>
</dbReference>
<keyword evidence="3 4" id="KW-0443">Lipid metabolism</keyword>
<dbReference type="SUPFAM" id="SSF52151">
    <property type="entry name" value="FabD/lysophospholipase-like"/>
    <property type="match status" value="1"/>
</dbReference>
<evidence type="ECO:0000256" key="2">
    <source>
        <dbReference type="ARBA" id="ARBA00022963"/>
    </source>
</evidence>
<dbReference type="Proteomes" id="UP001589683">
    <property type="component" value="Unassembled WGS sequence"/>
</dbReference>
<evidence type="ECO:0000259" key="5">
    <source>
        <dbReference type="PROSITE" id="PS51635"/>
    </source>
</evidence>
<dbReference type="EMBL" id="JBHMEA010000007">
    <property type="protein sequence ID" value="MFB9230641.1"/>
    <property type="molecule type" value="Genomic_DNA"/>
</dbReference>
<dbReference type="RefSeq" id="WP_213887469.1">
    <property type="nucleotide sequence ID" value="NZ_JAGFNU010000001.1"/>
</dbReference>
<feature type="active site" description="Nucleophile" evidence="4">
    <location>
        <position position="44"/>
    </location>
</feature>
<keyword evidence="1 4" id="KW-0378">Hydrolase</keyword>
<dbReference type="PROSITE" id="PS51635">
    <property type="entry name" value="PNPLA"/>
    <property type="match status" value="1"/>
</dbReference>
<evidence type="ECO:0000256" key="3">
    <source>
        <dbReference type="ARBA" id="ARBA00023098"/>
    </source>
</evidence>
<organism evidence="6 7">
    <name type="scientific">Pseudohalocynthiibacter aestuariivivens</name>
    <dbReference type="NCBI Taxonomy" id="1591409"/>
    <lineage>
        <taxon>Bacteria</taxon>
        <taxon>Pseudomonadati</taxon>
        <taxon>Pseudomonadota</taxon>
        <taxon>Alphaproteobacteria</taxon>
        <taxon>Rhodobacterales</taxon>
        <taxon>Paracoccaceae</taxon>
        <taxon>Pseudohalocynthiibacter</taxon>
    </lineage>
</organism>
<name>A0ABV5JCP0_9RHOB</name>
<protein>
    <submittedName>
        <fullName evidence="6">Patatin-like phospholipase family protein</fullName>
    </submittedName>
</protein>
<feature type="domain" description="PNPLA" evidence="5">
    <location>
        <begin position="10"/>
        <end position="209"/>
    </location>
</feature>
<evidence type="ECO:0000256" key="4">
    <source>
        <dbReference type="PROSITE-ProRule" id="PRU01161"/>
    </source>
</evidence>
<feature type="short sequence motif" description="GXGXXG" evidence="4">
    <location>
        <begin position="14"/>
        <end position="19"/>
    </location>
</feature>
<accession>A0ABV5JCP0</accession>
<dbReference type="Pfam" id="PF01734">
    <property type="entry name" value="Patatin"/>
    <property type="match status" value="1"/>
</dbReference>
<evidence type="ECO:0000313" key="7">
    <source>
        <dbReference type="Proteomes" id="UP001589683"/>
    </source>
</evidence>
<evidence type="ECO:0000313" key="6">
    <source>
        <dbReference type="EMBL" id="MFB9230641.1"/>
    </source>
</evidence>
<comment type="caution">
    <text evidence="6">The sequence shown here is derived from an EMBL/GenBank/DDBJ whole genome shotgun (WGS) entry which is preliminary data.</text>
</comment>
<gene>
    <name evidence="6" type="ORF">ACFFUT_02425</name>
</gene>
<dbReference type="PANTHER" id="PTHR14226:SF78">
    <property type="entry name" value="SLR0060 PROTEIN"/>
    <property type="match status" value="1"/>
</dbReference>
<feature type="active site" description="Proton acceptor" evidence="4">
    <location>
        <position position="196"/>
    </location>
</feature>
<feature type="short sequence motif" description="GXSXG" evidence="4">
    <location>
        <begin position="42"/>
        <end position="46"/>
    </location>
</feature>
<evidence type="ECO:0000256" key="1">
    <source>
        <dbReference type="ARBA" id="ARBA00022801"/>
    </source>
</evidence>
<dbReference type="InterPro" id="IPR002641">
    <property type="entry name" value="PNPLA_dom"/>
</dbReference>
<reference evidence="6 7" key="1">
    <citation type="submission" date="2024-09" db="EMBL/GenBank/DDBJ databases">
        <authorList>
            <person name="Sun Q."/>
            <person name="Mori K."/>
        </authorList>
    </citation>
    <scope>NUCLEOTIDE SEQUENCE [LARGE SCALE GENOMIC DNA]</scope>
    <source>
        <strain evidence="6 7">CECT 8726</strain>
    </source>
</reference>
<keyword evidence="2 4" id="KW-0442">Lipid degradation</keyword>
<dbReference type="Gene3D" id="3.40.1090.10">
    <property type="entry name" value="Cytosolic phospholipase A2 catalytic domain"/>
    <property type="match status" value="2"/>
</dbReference>
<proteinExistence type="predicted"/>
<keyword evidence="7" id="KW-1185">Reference proteome</keyword>
<sequence length="347" mass="38822">MSTEQKRANFALQGGGAHGAFTWGVLDKIFEDGRIDIAAISGTSAGAMNAVICADGIMRSGKEGAREAMHCFWHKMSENGRASPVQRHPIDVFMGNWSLERSPGYHFFEALSRVYSPYQLNPMNINPLKQVLEETVDFDRVRSCDKMKIFISATNVETGRVQVFNRKELTADMVMASACLPLIYQAVEIDGVPYWDGGYMGNPSLFPFHTESDCADIVVVQINPIERKGAPKSAQDILNRVNEISFNGSLLKELRSIDFVSRLIREGSLSPDEYRDTRVHIIENQKELMPLGASSKMNVEWKFLTHLRDLGRQTAADWLKENHAHIGEKSTVDLRAMFQGIGAQHQG</sequence>
<dbReference type="PANTHER" id="PTHR14226">
    <property type="entry name" value="NEUROPATHY TARGET ESTERASE/SWISS CHEESE D.MELANOGASTER"/>
    <property type="match status" value="1"/>
</dbReference>
<feature type="short sequence motif" description="DGA/G" evidence="4">
    <location>
        <begin position="196"/>
        <end position="198"/>
    </location>
</feature>